<reference evidence="1 2" key="1">
    <citation type="submission" date="2018-09" db="EMBL/GenBank/DDBJ databases">
        <title>Whole genome sequencing of Microbacterium oryzae strain MB-10T.</title>
        <authorList>
            <person name="Das S.K."/>
        </authorList>
    </citation>
    <scope>NUCLEOTIDE SEQUENCE [LARGE SCALE GENOMIC DNA]</scope>
    <source>
        <strain evidence="1 2">MB-10</strain>
    </source>
</reference>
<organism evidence="1 2">
    <name type="scientific">Microbacterium oryzae</name>
    <dbReference type="NCBI Taxonomy" id="743009"/>
    <lineage>
        <taxon>Bacteria</taxon>
        <taxon>Bacillati</taxon>
        <taxon>Actinomycetota</taxon>
        <taxon>Actinomycetes</taxon>
        <taxon>Micrococcales</taxon>
        <taxon>Microbacteriaceae</taxon>
        <taxon>Microbacterium</taxon>
    </lineage>
</organism>
<evidence type="ECO:0000313" key="2">
    <source>
        <dbReference type="Proteomes" id="UP000422989"/>
    </source>
</evidence>
<sequence length="362" mass="38350">MPARLGARVLLLLGAKTLPRPAPPRLIDALQSVEVTADREKGDGAQVVFEQWPPAALLGDPALAPGNRLIVAVVMGVLPQVLLDGIIVHQESGDGALTVTAQDLSVELDMEEKNAKYPNQADSIIVTQILGRYAQLGIAPAVTPTMDMPIETERVPQQNETDLAFVKRAAERNGHVFYIEPVTIGASKAYWGPEVRLGFPQPALTKDMGAATNLKSISFTIDSEAGAQTTGKVLEPFTKMTIPVPTLPSLKIPPLAARPVPAMRRALARDTANQSTATAATNLLSAAMNTPNAVSGTGEVDTAAYGHVLRARGLVGVRGVGLAFDGLYHVDAVTHKLSRGEYTQAFRLSREGLVSTVPVVPV</sequence>
<dbReference type="SUPFAM" id="SSF69279">
    <property type="entry name" value="Phage tail proteins"/>
    <property type="match status" value="1"/>
</dbReference>
<dbReference type="Proteomes" id="UP000422989">
    <property type="component" value="Chromosome"/>
</dbReference>
<gene>
    <name evidence="1" type="ORF">D7D94_04595</name>
</gene>
<dbReference type="OrthoDB" id="262740at2"/>
<protein>
    <submittedName>
        <fullName evidence="1">Phage late control D family protein</fullName>
    </submittedName>
</protein>
<proteinExistence type="predicted"/>
<dbReference type="EMBL" id="CP032550">
    <property type="protein sequence ID" value="QGU28799.1"/>
    <property type="molecule type" value="Genomic_DNA"/>
</dbReference>
<keyword evidence="2" id="KW-1185">Reference proteome</keyword>
<name>A0A6I6E499_9MICO</name>
<dbReference type="KEGG" id="moj:D7D94_04595"/>
<dbReference type="AlphaFoldDB" id="A0A6I6E499"/>
<evidence type="ECO:0000313" key="1">
    <source>
        <dbReference type="EMBL" id="QGU28799.1"/>
    </source>
</evidence>
<accession>A0A6I6E499</accession>